<organism evidence="1 2">
    <name type="scientific">Mucor flavus</name>
    <dbReference type="NCBI Taxonomy" id="439312"/>
    <lineage>
        <taxon>Eukaryota</taxon>
        <taxon>Fungi</taxon>
        <taxon>Fungi incertae sedis</taxon>
        <taxon>Mucoromycota</taxon>
        <taxon>Mucoromycotina</taxon>
        <taxon>Mucoromycetes</taxon>
        <taxon>Mucorales</taxon>
        <taxon>Mucorineae</taxon>
        <taxon>Mucoraceae</taxon>
        <taxon>Mucor</taxon>
    </lineage>
</organism>
<reference evidence="1 2" key="1">
    <citation type="submission" date="2024-04" db="EMBL/GenBank/DDBJ databases">
        <title>genome sequences of Mucor flavus KT1a and Helicostylum pulchrum KT1b strains isolated from the surface of a dry-aged beef.</title>
        <authorList>
            <person name="Toyotome T."/>
            <person name="Hosono M."/>
            <person name="Torimaru M."/>
            <person name="Fukuda K."/>
            <person name="Mikami N."/>
        </authorList>
    </citation>
    <scope>NUCLEOTIDE SEQUENCE [LARGE SCALE GENOMIC DNA]</scope>
    <source>
        <strain evidence="1 2">KT1a</strain>
    </source>
</reference>
<evidence type="ECO:0000313" key="1">
    <source>
        <dbReference type="EMBL" id="GAA5815904.1"/>
    </source>
</evidence>
<keyword evidence="2" id="KW-1185">Reference proteome</keyword>
<name>A0ABP9ZA20_9FUNG</name>
<accession>A0ABP9ZA20</accession>
<comment type="caution">
    <text evidence="1">The sequence shown here is derived from an EMBL/GenBank/DDBJ whole genome shotgun (WGS) entry which is preliminary data.</text>
</comment>
<evidence type="ECO:0000313" key="2">
    <source>
        <dbReference type="Proteomes" id="UP001473302"/>
    </source>
</evidence>
<protein>
    <submittedName>
        <fullName evidence="1">Uncharacterized protein</fullName>
    </submittedName>
</protein>
<dbReference type="EMBL" id="BAABUK010000028">
    <property type="protein sequence ID" value="GAA5815904.1"/>
    <property type="molecule type" value="Genomic_DNA"/>
</dbReference>
<proteinExistence type="predicted"/>
<dbReference type="Proteomes" id="UP001473302">
    <property type="component" value="Unassembled WGS sequence"/>
</dbReference>
<gene>
    <name evidence="1" type="ORF">MFLAVUS_009423</name>
</gene>
<sequence length="85" mass="9652">MDRNLCEYVANLIGKKLSDLKIKHLCKELNEKTVPRAILDNTHVGTSNDGRNSGIRLLASAKPQFEPDQKHLVNVRGQIEVQKRF</sequence>